<dbReference type="InterPro" id="IPR029045">
    <property type="entry name" value="ClpP/crotonase-like_dom_sf"/>
</dbReference>
<sequence>MIDLDHAHGVAVIRMHENRCGALDPSTLDRVVAALRYVGDSYAVVLTGWEDVFSRGWAGGDANLLERAVLAVARHPTPVVAAIGGDTLGAGYALAAAADARVMSEGQLGLAAATALTPEVEAILRRHAGPVWRAVSVGERTFGPESARIAGLVDACCAPGEAVRVAVRRAALLAGPAREPLVSVHDG</sequence>
<name>A0A1H8YFG3_9PSEU</name>
<protein>
    <submittedName>
        <fullName evidence="4">Enoyl-CoA hydratase/carnithine racemase</fullName>
    </submittedName>
</protein>
<evidence type="ECO:0000256" key="2">
    <source>
        <dbReference type="ARBA" id="ARBA00023098"/>
    </source>
</evidence>
<dbReference type="PANTHER" id="PTHR11941">
    <property type="entry name" value="ENOYL-COA HYDRATASE-RELATED"/>
    <property type="match status" value="1"/>
</dbReference>
<dbReference type="GO" id="GO:0006635">
    <property type="term" value="P:fatty acid beta-oxidation"/>
    <property type="evidence" value="ECO:0007669"/>
    <property type="project" value="TreeGrafter"/>
</dbReference>
<organism evidence="4 5">
    <name type="scientific">Amycolatopsis saalfeldensis</name>
    <dbReference type="NCBI Taxonomy" id="394193"/>
    <lineage>
        <taxon>Bacteria</taxon>
        <taxon>Bacillati</taxon>
        <taxon>Actinomycetota</taxon>
        <taxon>Actinomycetes</taxon>
        <taxon>Pseudonocardiales</taxon>
        <taxon>Pseudonocardiaceae</taxon>
        <taxon>Amycolatopsis</taxon>
    </lineage>
</organism>
<dbReference type="Gene3D" id="3.90.226.10">
    <property type="entry name" value="2-enoyl-CoA Hydratase, Chain A, domain 1"/>
    <property type="match status" value="1"/>
</dbReference>
<accession>A0A1H8YFG3</accession>
<dbReference type="RefSeq" id="WP_091622670.1">
    <property type="nucleotide sequence ID" value="NZ_FOEF01000015.1"/>
</dbReference>
<dbReference type="EMBL" id="FOEF01000015">
    <property type="protein sequence ID" value="SEP50856.1"/>
    <property type="molecule type" value="Genomic_DNA"/>
</dbReference>
<keyword evidence="5" id="KW-1185">Reference proteome</keyword>
<gene>
    <name evidence="4" type="ORF">SAMN04489732_11542</name>
</gene>
<evidence type="ECO:0000313" key="5">
    <source>
        <dbReference type="Proteomes" id="UP000198582"/>
    </source>
</evidence>
<keyword evidence="2" id="KW-0443">Lipid metabolism</keyword>
<evidence type="ECO:0000256" key="3">
    <source>
        <dbReference type="ARBA" id="ARBA00023239"/>
    </source>
</evidence>
<dbReference type="Pfam" id="PF00378">
    <property type="entry name" value="ECH_1"/>
    <property type="match status" value="1"/>
</dbReference>
<dbReference type="InterPro" id="IPR001753">
    <property type="entry name" value="Enoyl-CoA_hydra/iso"/>
</dbReference>
<dbReference type="AlphaFoldDB" id="A0A1H8YFG3"/>
<evidence type="ECO:0000256" key="1">
    <source>
        <dbReference type="ARBA" id="ARBA00005254"/>
    </source>
</evidence>
<reference evidence="4 5" key="1">
    <citation type="submission" date="2016-10" db="EMBL/GenBank/DDBJ databases">
        <authorList>
            <person name="de Groot N.N."/>
        </authorList>
    </citation>
    <scope>NUCLEOTIDE SEQUENCE [LARGE SCALE GENOMIC DNA]</scope>
    <source>
        <strain evidence="4 5">DSM 44993</strain>
    </source>
</reference>
<dbReference type="STRING" id="394193.SAMN04489732_11542"/>
<comment type="similarity">
    <text evidence="1">Belongs to the enoyl-CoA hydratase/isomerase family.</text>
</comment>
<evidence type="ECO:0000313" key="4">
    <source>
        <dbReference type="EMBL" id="SEP50856.1"/>
    </source>
</evidence>
<dbReference type="SUPFAM" id="SSF52096">
    <property type="entry name" value="ClpP/crotonase"/>
    <property type="match status" value="1"/>
</dbReference>
<dbReference type="GO" id="GO:0016829">
    <property type="term" value="F:lyase activity"/>
    <property type="evidence" value="ECO:0007669"/>
    <property type="project" value="UniProtKB-KW"/>
</dbReference>
<keyword evidence="3" id="KW-0456">Lyase</keyword>
<proteinExistence type="inferred from homology"/>
<dbReference type="PANTHER" id="PTHR11941:SF169">
    <property type="entry name" value="(7AS)-7A-METHYL-1,5-DIOXO-2,3,5,6,7,7A-HEXAHYDRO-1H-INDENE-CARBOXYL-COA HYDROLASE"/>
    <property type="match status" value="1"/>
</dbReference>
<dbReference type="Proteomes" id="UP000198582">
    <property type="component" value="Unassembled WGS sequence"/>
</dbReference>